<keyword evidence="1" id="KW-0863">Zinc-finger</keyword>
<feature type="domain" description="RING-type" evidence="2">
    <location>
        <begin position="284"/>
        <end position="323"/>
    </location>
</feature>
<dbReference type="PANTHER" id="PTHR22996:SF0">
    <property type="entry name" value="RE60872P-RELATED"/>
    <property type="match status" value="1"/>
</dbReference>
<dbReference type="PANTHER" id="PTHR22996">
    <property type="entry name" value="MAHOGUNIN"/>
    <property type="match status" value="1"/>
</dbReference>
<sequence length="357" mass="39093">MGSSESFTEDPFSPPPPSRPAVFVLRNGRYEPQHYMPMPPRTNVIDFDGFVFRRVGGQLVDTKPPEMRQAALVQNPVNLHRDTFAVLQQAHSVEAPCAAGSSRQEAPTASFTFVFDATLPGTVSVRVLRPSEASVVLQETALPPNDSDTYRLNEKTASKNQVNSEGTLMPLTVDVQTFDAGLDQTYRSASLDLPASSVVDRSDHPDVLVIVKLQANTEDPKRPNVQVTYISLQPGAPDAGQTDWTAQIRAQEMRCGDQRFDLRDVFGVSARSGLAEVADGNPECIICLSEPRDTAVLPCRHLCFCSYCASIVRLQCDKCPVCRQRVASLLQLRKGADVRQTEPEARACASAKPGVEY</sequence>
<name>A0A7S1AKB0_NOCSC</name>
<dbReference type="Pfam" id="PF13920">
    <property type="entry name" value="zf-C3HC4_3"/>
    <property type="match status" value="1"/>
</dbReference>
<evidence type="ECO:0000313" key="3">
    <source>
        <dbReference type="EMBL" id="CAD8857062.1"/>
    </source>
</evidence>
<dbReference type="GO" id="GO:0016567">
    <property type="term" value="P:protein ubiquitination"/>
    <property type="evidence" value="ECO:0007669"/>
    <property type="project" value="TreeGrafter"/>
</dbReference>
<dbReference type="PROSITE" id="PS50089">
    <property type="entry name" value="ZF_RING_2"/>
    <property type="match status" value="1"/>
</dbReference>
<dbReference type="InterPro" id="IPR013083">
    <property type="entry name" value="Znf_RING/FYVE/PHD"/>
</dbReference>
<proteinExistence type="predicted"/>
<dbReference type="GO" id="GO:0061630">
    <property type="term" value="F:ubiquitin protein ligase activity"/>
    <property type="evidence" value="ECO:0007669"/>
    <property type="project" value="UniProtKB-EC"/>
</dbReference>
<organism evidence="3">
    <name type="scientific">Noctiluca scintillans</name>
    <name type="common">Sea sparkle</name>
    <name type="synonym">Red tide dinoflagellate</name>
    <dbReference type="NCBI Taxonomy" id="2966"/>
    <lineage>
        <taxon>Eukaryota</taxon>
        <taxon>Sar</taxon>
        <taxon>Alveolata</taxon>
        <taxon>Dinophyceae</taxon>
        <taxon>Noctilucales</taxon>
        <taxon>Noctilucaceae</taxon>
        <taxon>Noctiluca</taxon>
    </lineage>
</organism>
<keyword evidence="1" id="KW-0862">Zinc</keyword>
<reference evidence="3" key="1">
    <citation type="submission" date="2021-01" db="EMBL/GenBank/DDBJ databases">
        <authorList>
            <person name="Corre E."/>
            <person name="Pelletier E."/>
            <person name="Niang G."/>
            <person name="Scheremetjew M."/>
            <person name="Finn R."/>
            <person name="Kale V."/>
            <person name="Holt S."/>
            <person name="Cochrane G."/>
            <person name="Meng A."/>
            <person name="Brown T."/>
            <person name="Cohen L."/>
        </authorList>
    </citation>
    <scope>NUCLEOTIDE SEQUENCE</scope>
</reference>
<dbReference type="AlphaFoldDB" id="A0A7S1AKB0"/>
<dbReference type="Gene3D" id="3.30.40.10">
    <property type="entry name" value="Zinc/RING finger domain, C3HC4 (zinc finger)"/>
    <property type="match status" value="1"/>
</dbReference>
<dbReference type="EMBL" id="HBFQ01044328">
    <property type="protein sequence ID" value="CAD8857062.1"/>
    <property type="molecule type" value="Transcribed_RNA"/>
</dbReference>
<dbReference type="InterPro" id="IPR045194">
    <property type="entry name" value="MGRN1/RNF157-like"/>
</dbReference>
<dbReference type="SUPFAM" id="SSF57850">
    <property type="entry name" value="RING/U-box"/>
    <property type="match status" value="1"/>
</dbReference>
<dbReference type="GO" id="GO:0008270">
    <property type="term" value="F:zinc ion binding"/>
    <property type="evidence" value="ECO:0007669"/>
    <property type="project" value="UniProtKB-KW"/>
</dbReference>
<dbReference type="InterPro" id="IPR001841">
    <property type="entry name" value="Znf_RING"/>
</dbReference>
<accession>A0A7S1AKB0</accession>
<dbReference type="SMART" id="SM00184">
    <property type="entry name" value="RING"/>
    <property type="match status" value="1"/>
</dbReference>
<protein>
    <recommendedName>
        <fullName evidence="2">RING-type domain-containing protein</fullName>
    </recommendedName>
</protein>
<evidence type="ECO:0000256" key="1">
    <source>
        <dbReference type="PROSITE-ProRule" id="PRU00175"/>
    </source>
</evidence>
<gene>
    <name evidence="3" type="ORF">NSCI0253_LOCUS31414</name>
</gene>
<evidence type="ECO:0000259" key="2">
    <source>
        <dbReference type="PROSITE" id="PS50089"/>
    </source>
</evidence>
<keyword evidence="1" id="KW-0479">Metal-binding</keyword>
<dbReference type="GO" id="GO:0005737">
    <property type="term" value="C:cytoplasm"/>
    <property type="evidence" value="ECO:0007669"/>
    <property type="project" value="TreeGrafter"/>
</dbReference>